<name>A0ABC9A8Y3_9POAL</name>
<evidence type="ECO:0000313" key="2">
    <source>
        <dbReference type="Proteomes" id="UP001497457"/>
    </source>
</evidence>
<dbReference type="EMBL" id="OZ075130">
    <property type="protein sequence ID" value="CAL4974493.1"/>
    <property type="molecule type" value="Genomic_DNA"/>
</dbReference>
<evidence type="ECO:0000313" key="1">
    <source>
        <dbReference type="EMBL" id="CAL4974493.1"/>
    </source>
</evidence>
<gene>
    <name evidence="1" type="ORF">URODEC1_LOCUS52562</name>
</gene>
<protein>
    <submittedName>
        <fullName evidence="1">Uncharacterized protein</fullName>
    </submittedName>
</protein>
<organism evidence="1 2">
    <name type="scientific">Urochloa decumbens</name>
    <dbReference type="NCBI Taxonomy" id="240449"/>
    <lineage>
        <taxon>Eukaryota</taxon>
        <taxon>Viridiplantae</taxon>
        <taxon>Streptophyta</taxon>
        <taxon>Embryophyta</taxon>
        <taxon>Tracheophyta</taxon>
        <taxon>Spermatophyta</taxon>
        <taxon>Magnoliopsida</taxon>
        <taxon>Liliopsida</taxon>
        <taxon>Poales</taxon>
        <taxon>Poaceae</taxon>
        <taxon>PACMAD clade</taxon>
        <taxon>Panicoideae</taxon>
        <taxon>Panicodae</taxon>
        <taxon>Paniceae</taxon>
        <taxon>Melinidinae</taxon>
        <taxon>Urochloa</taxon>
    </lineage>
</organism>
<proteinExistence type="predicted"/>
<keyword evidence="2" id="KW-1185">Reference proteome</keyword>
<reference evidence="2" key="1">
    <citation type="submission" date="2024-06" db="EMBL/GenBank/DDBJ databases">
        <authorList>
            <person name="Ryan C."/>
        </authorList>
    </citation>
    <scope>NUCLEOTIDE SEQUENCE [LARGE SCALE GENOMIC DNA]</scope>
</reference>
<sequence>METSLLRASSSLLPFGRARRLGSGRLPLAVLPGHDAVVLAGRRVGTGRGGGALTVSLKAPARDVKAAYTKACTAPEMGDDDGFDKMYVQNKLKDVAERCITLNRDAMRRLPRAERRRFDKIFWMVHLAFATVRSMATEGRATLSMAVVIIDKLDIVRRMVSSACRAPLPLDMKERTKLSVGFTDTAFPEDSRAEVLVFAMIDDLYKTVQSDIDSMISVAPRE</sequence>
<accession>A0ABC9A8Y3</accession>
<dbReference type="AlphaFoldDB" id="A0ABC9A8Y3"/>
<dbReference type="Proteomes" id="UP001497457">
    <property type="component" value="Chromosome 20rd"/>
</dbReference>
<reference evidence="1 2" key="2">
    <citation type="submission" date="2024-10" db="EMBL/GenBank/DDBJ databases">
        <authorList>
            <person name="Ryan C."/>
        </authorList>
    </citation>
    <scope>NUCLEOTIDE SEQUENCE [LARGE SCALE GENOMIC DNA]</scope>
</reference>